<dbReference type="Proteomes" id="UP000652761">
    <property type="component" value="Unassembled WGS sequence"/>
</dbReference>
<sequence>MEASNFTWVEAWFHWGFPKTRECWRWGEETRQAEVVATAFLMASGSKDHAQLIKLVDLHSPRNWSLISAGFPGRSGKSCRLRWCNQLSPAVQHRPFTPAEDAAIVAAHAKHGNK</sequence>
<organism evidence="4 5">
    <name type="scientific">Colocasia esculenta</name>
    <name type="common">Wild taro</name>
    <name type="synonym">Arum esculentum</name>
    <dbReference type="NCBI Taxonomy" id="4460"/>
    <lineage>
        <taxon>Eukaryota</taxon>
        <taxon>Viridiplantae</taxon>
        <taxon>Streptophyta</taxon>
        <taxon>Embryophyta</taxon>
        <taxon>Tracheophyta</taxon>
        <taxon>Spermatophyta</taxon>
        <taxon>Magnoliopsida</taxon>
        <taxon>Liliopsida</taxon>
        <taxon>Araceae</taxon>
        <taxon>Aroideae</taxon>
        <taxon>Colocasieae</taxon>
        <taxon>Colocasia</taxon>
    </lineage>
</organism>
<dbReference type="PROSITE" id="PS51294">
    <property type="entry name" value="HTH_MYB"/>
    <property type="match status" value="2"/>
</dbReference>
<evidence type="ECO:0000259" key="3">
    <source>
        <dbReference type="PROSITE" id="PS51294"/>
    </source>
</evidence>
<dbReference type="Gene3D" id="1.10.10.60">
    <property type="entry name" value="Homeodomain-like"/>
    <property type="match status" value="1"/>
</dbReference>
<dbReference type="InterPro" id="IPR001005">
    <property type="entry name" value="SANT/Myb"/>
</dbReference>
<keyword evidence="5" id="KW-1185">Reference proteome</keyword>
<dbReference type="PANTHER" id="PTHR45614">
    <property type="entry name" value="MYB PROTEIN-RELATED"/>
    <property type="match status" value="1"/>
</dbReference>
<evidence type="ECO:0000259" key="2">
    <source>
        <dbReference type="PROSITE" id="PS50090"/>
    </source>
</evidence>
<feature type="domain" description="HTH myb-type" evidence="3">
    <location>
        <begin position="48"/>
        <end position="91"/>
    </location>
</feature>
<reference evidence="4" key="1">
    <citation type="submission" date="2017-07" db="EMBL/GenBank/DDBJ databases">
        <title>Taro Niue Genome Assembly and Annotation.</title>
        <authorList>
            <person name="Atibalentja N."/>
            <person name="Keating K."/>
            <person name="Fields C.J."/>
        </authorList>
    </citation>
    <scope>NUCLEOTIDE SEQUENCE</scope>
    <source>
        <strain evidence="4">Niue_2</strain>
        <tissue evidence="4">Leaf</tissue>
    </source>
</reference>
<dbReference type="Pfam" id="PF13921">
    <property type="entry name" value="Myb_DNA-bind_6"/>
    <property type="match status" value="1"/>
</dbReference>
<dbReference type="GO" id="GO:0000978">
    <property type="term" value="F:RNA polymerase II cis-regulatory region sequence-specific DNA binding"/>
    <property type="evidence" value="ECO:0007669"/>
    <property type="project" value="TreeGrafter"/>
</dbReference>
<dbReference type="OrthoDB" id="2143914at2759"/>
<dbReference type="CDD" id="cd00167">
    <property type="entry name" value="SANT"/>
    <property type="match status" value="1"/>
</dbReference>
<dbReference type="EMBL" id="NMUH01000317">
    <property type="protein sequence ID" value="MQL76785.1"/>
    <property type="molecule type" value="Genomic_DNA"/>
</dbReference>
<dbReference type="PROSITE" id="PS50090">
    <property type="entry name" value="MYB_LIKE"/>
    <property type="match status" value="1"/>
</dbReference>
<protein>
    <submittedName>
        <fullName evidence="4">Uncharacterized protein</fullName>
    </submittedName>
</protein>
<dbReference type="SUPFAM" id="SSF46689">
    <property type="entry name" value="Homeodomain-like"/>
    <property type="match status" value="1"/>
</dbReference>
<gene>
    <name evidence="4" type="ORF">Taro_009176</name>
</gene>
<dbReference type="PANTHER" id="PTHR45614:SF82">
    <property type="entry name" value="OS01G0977300 PROTEIN"/>
    <property type="match status" value="1"/>
</dbReference>
<dbReference type="AlphaFoldDB" id="A0A843U085"/>
<feature type="domain" description="HTH myb-type" evidence="3">
    <location>
        <begin position="92"/>
        <end position="114"/>
    </location>
</feature>
<dbReference type="SMART" id="SM00717">
    <property type="entry name" value="SANT"/>
    <property type="match status" value="1"/>
</dbReference>
<evidence type="ECO:0000313" key="5">
    <source>
        <dbReference type="Proteomes" id="UP000652761"/>
    </source>
</evidence>
<feature type="domain" description="Myb-like" evidence="2">
    <location>
        <begin position="47"/>
        <end position="87"/>
    </location>
</feature>
<accession>A0A843U085</accession>
<evidence type="ECO:0000256" key="1">
    <source>
        <dbReference type="ARBA" id="ARBA00023125"/>
    </source>
</evidence>
<dbReference type="InterPro" id="IPR050560">
    <property type="entry name" value="MYB_TF"/>
</dbReference>
<dbReference type="InterPro" id="IPR017930">
    <property type="entry name" value="Myb_dom"/>
</dbReference>
<dbReference type="InterPro" id="IPR009057">
    <property type="entry name" value="Homeodomain-like_sf"/>
</dbReference>
<keyword evidence="1" id="KW-0238">DNA-binding</keyword>
<evidence type="ECO:0000313" key="4">
    <source>
        <dbReference type="EMBL" id="MQL76785.1"/>
    </source>
</evidence>
<dbReference type="GO" id="GO:0000981">
    <property type="term" value="F:DNA-binding transcription factor activity, RNA polymerase II-specific"/>
    <property type="evidence" value="ECO:0007669"/>
    <property type="project" value="TreeGrafter"/>
</dbReference>
<proteinExistence type="predicted"/>
<comment type="caution">
    <text evidence="4">The sequence shown here is derived from an EMBL/GenBank/DDBJ whole genome shotgun (WGS) entry which is preliminary data.</text>
</comment>
<name>A0A843U085_COLES</name>
<dbReference type="GO" id="GO:0005634">
    <property type="term" value="C:nucleus"/>
    <property type="evidence" value="ECO:0007669"/>
    <property type="project" value="TreeGrafter"/>
</dbReference>